<dbReference type="PANTHER" id="PTHR42647:SF5">
    <property type="entry name" value="SBP (S-RIBONUCLEASE BINDING PROTEIN) FAMILY PROTEIN"/>
    <property type="match status" value="1"/>
</dbReference>
<dbReference type="EMBL" id="JAMZMK010009178">
    <property type="protein sequence ID" value="KAI7736850.1"/>
    <property type="molecule type" value="Genomic_DNA"/>
</dbReference>
<name>A0AAD5C8U8_AMBAR</name>
<dbReference type="CDD" id="cd16649">
    <property type="entry name" value="mRING-HC-C3HC5_CGRF1-like"/>
    <property type="match status" value="1"/>
</dbReference>
<dbReference type="Gene3D" id="3.30.40.10">
    <property type="entry name" value="Zinc/RING finger domain, C3HC4 (zinc finger)"/>
    <property type="match status" value="1"/>
</dbReference>
<comment type="caution">
    <text evidence="8">The sequence shown here is derived from an EMBL/GenBank/DDBJ whole genome shotgun (WGS) entry which is preliminary data.</text>
</comment>
<evidence type="ECO:0000256" key="1">
    <source>
        <dbReference type="ARBA" id="ARBA00022723"/>
    </source>
</evidence>
<dbReference type="GO" id="GO:0008270">
    <property type="term" value="F:zinc ion binding"/>
    <property type="evidence" value="ECO:0007669"/>
    <property type="project" value="UniProtKB-KW"/>
</dbReference>
<accession>A0AAD5C8U8</accession>
<evidence type="ECO:0000256" key="3">
    <source>
        <dbReference type="ARBA" id="ARBA00022833"/>
    </source>
</evidence>
<evidence type="ECO:0000256" key="4">
    <source>
        <dbReference type="PROSITE-ProRule" id="PRU00175"/>
    </source>
</evidence>
<dbReference type="Pfam" id="PF13920">
    <property type="entry name" value="zf-C3HC4_3"/>
    <property type="match status" value="1"/>
</dbReference>
<evidence type="ECO:0000259" key="7">
    <source>
        <dbReference type="PROSITE" id="PS50089"/>
    </source>
</evidence>
<proteinExistence type="predicted"/>
<feature type="domain" description="RING-type" evidence="7">
    <location>
        <begin position="137"/>
        <end position="171"/>
    </location>
</feature>
<feature type="region of interest" description="Disordered" evidence="6">
    <location>
        <begin position="1"/>
        <end position="21"/>
    </location>
</feature>
<feature type="compositionally biased region" description="Polar residues" evidence="6">
    <location>
        <begin position="9"/>
        <end position="18"/>
    </location>
</feature>
<feature type="coiled-coil region" evidence="5">
    <location>
        <begin position="57"/>
        <end position="84"/>
    </location>
</feature>
<evidence type="ECO:0000256" key="2">
    <source>
        <dbReference type="ARBA" id="ARBA00022771"/>
    </source>
</evidence>
<dbReference type="Proteomes" id="UP001206925">
    <property type="component" value="Unassembled WGS sequence"/>
</dbReference>
<protein>
    <recommendedName>
        <fullName evidence="7">RING-type domain-containing protein</fullName>
    </recommendedName>
</protein>
<keyword evidence="5" id="KW-0175">Coiled coil</keyword>
<dbReference type="PROSITE" id="PS50089">
    <property type="entry name" value="ZF_RING_2"/>
    <property type="match status" value="1"/>
</dbReference>
<sequence length="184" mass="21751">MDTGFGNGLQLTPPATTQEETEDDGFIDWIMPQQNFLINYHTNLMLQSVEEFWRRNLSEEIKKRKEIETKLKDKEQQADRFRQMYYFYEKRTFHLEQMVERQVAAERFYAAPPVAPDEEVQSCLNDLNSVQRMDVMCKNCLTRPATMLWLPCRHLCVCLVCERRVKACPICGLKKTESFKIDLP</sequence>
<keyword evidence="3" id="KW-0862">Zinc</keyword>
<dbReference type="AlphaFoldDB" id="A0AAD5C8U8"/>
<dbReference type="PANTHER" id="PTHR42647">
    <property type="entry name" value="SBP (S-RIBONUCLEASE BINDING PROTEIN) FAMILY PROTEIN"/>
    <property type="match status" value="1"/>
</dbReference>
<dbReference type="InterPro" id="IPR001841">
    <property type="entry name" value="Znf_RING"/>
</dbReference>
<evidence type="ECO:0000313" key="9">
    <source>
        <dbReference type="Proteomes" id="UP001206925"/>
    </source>
</evidence>
<evidence type="ECO:0000256" key="5">
    <source>
        <dbReference type="SAM" id="Coils"/>
    </source>
</evidence>
<organism evidence="8 9">
    <name type="scientific">Ambrosia artemisiifolia</name>
    <name type="common">Common ragweed</name>
    <dbReference type="NCBI Taxonomy" id="4212"/>
    <lineage>
        <taxon>Eukaryota</taxon>
        <taxon>Viridiplantae</taxon>
        <taxon>Streptophyta</taxon>
        <taxon>Embryophyta</taxon>
        <taxon>Tracheophyta</taxon>
        <taxon>Spermatophyta</taxon>
        <taxon>Magnoliopsida</taxon>
        <taxon>eudicotyledons</taxon>
        <taxon>Gunneridae</taxon>
        <taxon>Pentapetalae</taxon>
        <taxon>asterids</taxon>
        <taxon>campanulids</taxon>
        <taxon>Asterales</taxon>
        <taxon>Asteraceae</taxon>
        <taxon>Asteroideae</taxon>
        <taxon>Heliantheae alliance</taxon>
        <taxon>Heliantheae</taxon>
        <taxon>Ambrosia</taxon>
    </lineage>
</organism>
<keyword evidence="2 4" id="KW-0863">Zinc-finger</keyword>
<keyword evidence="9" id="KW-1185">Reference proteome</keyword>
<evidence type="ECO:0000256" key="6">
    <source>
        <dbReference type="SAM" id="MobiDB-lite"/>
    </source>
</evidence>
<gene>
    <name evidence="8" type="ORF">M8C21_013606</name>
</gene>
<dbReference type="InterPro" id="IPR013083">
    <property type="entry name" value="Znf_RING/FYVE/PHD"/>
</dbReference>
<evidence type="ECO:0000313" key="8">
    <source>
        <dbReference type="EMBL" id="KAI7736850.1"/>
    </source>
</evidence>
<dbReference type="GO" id="GO:0004842">
    <property type="term" value="F:ubiquitin-protein transferase activity"/>
    <property type="evidence" value="ECO:0007669"/>
    <property type="project" value="TreeGrafter"/>
</dbReference>
<reference evidence="8" key="1">
    <citation type="submission" date="2022-06" db="EMBL/GenBank/DDBJ databases">
        <title>Uncovering the hologenomic basis of an extraordinary plant invasion.</title>
        <authorList>
            <person name="Bieker V.C."/>
            <person name="Martin M.D."/>
            <person name="Gilbert T."/>
            <person name="Hodgins K."/>
            <person name="Battlay P."/>
            <person name="Petersen B."/>
            <person name="Wilson J."/>
        </authorList>
    </citation>
    <scope>NUCLEOTIDE SEQUENCE</scope>
    <source>
        <strain evidence="8">AA19_3_7</strain>
        <tissue evidence="8">Leaf</tissue>
    </source>
</reference>
<keyword evidence="1" id="KW-0479">Metal-binding</keyword>